<proteinExistence type="predicted"/>
<protein>
    <submittedName>
        <fullName evidence="1">Uncharacterized protein</fullName>
    </submittedName>
</protein>
<dbReference type="RefSeq" id="WP_156561763.1">
    <property type="nucleotide sequence ID" value="NZ_CACRTV010000057.1"/>
</dbReference>
<dbReference type="EMBL" id="CACRTV010000057">
    <property type="protein sequence ID" value="VYU47252.1"/>
    <property type="molecule type" value="Genomic_DNA"/>
</dbReference>
<name>A0A6N3F5H0_9CLOT</name>
<dbReference type="AlphaFoldDB" id="A0A6N3F5H0"/>
<sequence length="174" mass="19496">MKFITKLNLAKTRELVEKGKLSDNCIIPISDGVRSLLEEYLEENTGFSTKPVIGVTKVLGNTDLVDVWEDLCVLIPPMVGDFILEFDMPDDMIATISYEEFLTMKSKSALTADDLFEKLSLQEHQDDADNEVAITPLIAFKFCTGYYKVRDNWTQGDCTMGSPTDLKTTNFFGG</sequence>
<accession>A0A6N3F5H0</accession>
<gene>
    <name evidence="1" type="ORF">CPLFYP93_02398</name>
</gene>
<organism evidence="1">
    <name type="scientific">Clostridium paraputrificum</name>
    <dbReference type="NCBI Taxonomy" id="29363"/>
    <lineage>
        <taxon>Bacteria</taxon>
        <taxon>Bacillati</taxon>
        <taxon>Bacillota</taxon>
        <taxon>Clostridia</taxon>
        <taxon>Eubacteriales</taxon>
        <taxon>Clostridiaceae</taxon>
        <taxon>Clostridium</taxon>
    </lineage>
</organism>
<evidence type="ECO:0000313" key="1">
    <source>
        <dbReference type="EMBL" id="VYU47252.1"/>
    </source>
</evidence>
<reference evidence="1" key="1">
    <citation type="submission" date="2019-11" db="EMBL/GenBank/DDBJ databases">
        <authorList>
            <person name="Feng L."/>
        </authorList>
    </citation>
    <scope>NUCLEOTIDE SEQUENCE</scope>
    <source>
        <strain evidence="1">CParaputrificumLFYP93</strain>
    </source>
</reference>